<accession>A0ACC6PAL9</accession>
<evidence type="ECO:0000313" key="1">
    <source>
        <dbReference type="EMBL" id="MEJ8303968.1"/>
    </source>
</evidence>
<sequence>MPWPMVHFAVAAATMPEPSAEFLIGSLAPDAVHVRSDDRSDKARTHLMIVEGEFLTDQKLHEIFRTNAERVEADPAFLLYLLGYIAHVYTDRRWTFEIYPGYEKHPEERKQYHREVKAIESMLLQNKPDAQQWLHRLKAGRAFEFGGLSAEDVHTYRDMKLLDLQENSADEPKAALEVLSAARLEQFIRANGQDLRRLFAQWGVTPI</sequence>
<organism evidence="1 2">
    <name type="scientific">Saccharibacillus sacchari</name>
    <dbReference type="NCBI Taxonomy" id="456493"/>
    <lineage>
        <taxon>Bacteria</taxon>
        <taxon>Bacillati</taxon>
        <taxon>Bacillota</taxon>
        <taxon>Bacilli</taxon>
        <taxon>Bacillales</taxon>
        <taxon>Paenibacillaceae</taxon>
        <taxon>Saccharibacillus</taxon>
    </lineage>
</organism>
<proteinExistence type="predicted"/>
<gene>
    <name evidence="1" type="ORF">WKI47_08670</name>
</gene>
<dbReference type="EMBL" id="JBBKAR010000031">
    <property type="protein sequence ID" value="MEJ8303968.1"/>
    <property type="molecule type" value="Genomic_DNA"/>
</dbReference>
<evidence type="ECO:0000313" key="2">
    <source>
        <dbReference type="Proteomes" id="UP001380953"/>
    </source>
</evidence>
<protein>
    <submittedName>
        <fullName evidence="1">Uncharacterized protein</fullName>
    </submittedName>
</protein>
<dbReference type="Proteomes" id="UP001380953">
    <property type="component" value="Unassembled WGS sequence"/>
</dbReference>
<reference evidence="1" key="1">
    <citation type="submission" date="2024-03" db="EMBL/GenBank/DDBJ databases">
        <title>Whole genome sequecning of epiphytes from Marcgravia umbellata leaves.</title>
        <authorList>
            <person name="Kumar G."/>
            <person name="Savka M.A."/>
        </authorList>
    </citation>
    <scope>NUCLEOTIDE SEQUENCE</scope>
    <source>
        <strain evidence="1">RIT_BL5</strain>
    </source>
</reference>
<name>A0ACC6PAL9_9BACL</name>
<keyword evidence="2" id="KW-1185">Reference proteome</keyword>
<comment type="caution">
    <text evidence="1">The sequence shown here is derived from an EMBL/GenBank/DDBJ whole genome shotgun (WGS) entry which is preliminary data.</text>
</comment>